<evidence type="ECO:0000313" key="2">
    <source>
        <dbReference type="EMBL" id="QRP71190.1"/>
    </source>
</evidence>
<proteinExistence type="predicted"/>
<dbReference type="RefSeq" id="WP_005390369.1">
    <property type="nucleotide sequence ID" value="NZ_CP066007.1"/>
</dbReference>
<dbReference type="Proteomes" id="UP000617681">
    <property type="component" value="Chromosome"/>
</dbReference>
<protein>
    <submittedName>
        <fullName evidence="1">Uncharacterized protein</fullName>
    </submittedName>
</protein>
<evidence type="ECO:0000313" key="1">
    <source>
        <dbReference type="EMBL" id="QQB46343.1"/>
    </source>
</evidence>
<dbReference type="AlphaFoldDB" id="A0A7T4EFE7"/>
<sequence>MQPLQFDPLAARDLVNKLVAGAEACVPPAVNITSQIAATPGVGGFGMALISAAEKTGKEMASVCNIALDIAASSRRSLEDIEHHDEDLAHALEVAL</sequence>
<accession>A0A7T4EFE7</accession>
<gene>
    <name evidence="1" type="ORF">I6I10_13070</name>
    <name evidence="2" type="ORF">I6J21_03290</name>
</gene>
<dbReference type="OrthoDB" id="9913736at2"/>
<name>A0A7T4EFE7_9CORY</name>
<dbReference type="EMBL" id="CP066007">
    <property type="protein sequence ID" value="QQB46343.1"/>
    <property type="molecule type" value="Genomic_DNA"/>
</dbReference>
<dbReference type="EMBL" id="CP069534">
    <property type="protein sequence ID" value="QRP71190.1"/>
    <property type="molecule type" value="Genomic_DNA"/>
</dbReference>
<organism evidence="1 3">
    <name type="scientific">Corynebacterium glucuronolyticum</name>
    <dbReference type="NCBI Taxonomy" id="39791"/>
    <lineage>
        <taxon>Bacteria</taxon>
        <taxon>Bacillati</taxon>
        <taxon>Actinomycetota</taxon>
        <taxon>Actinomycetes</taxon>
        <taxon>Mycobacteriales</taxon>
        <taxon>Corynebacteriaceae</taxon>
        <taxon>Corynebacterium</taxon>
    </lineage>
</organism>
<reference evidence="1 3" key="1">
    <citation type="submission" date="2020-12" db="EMBL/GenBank/DDBJ databases">
        <title>FDA dAtabase for Regulatory Grade micrObial Sequences (FDA-ARGOS): Supporting development and validation of Infectious Disease Dx tests.</title>
        <authorList>
            <person name="Sproer C."/>
            <person name="Gronow S."/>
            <person name="Severitt S."/>
            <person name="Schroder I."/>
            <person name="Tallon L."/>
            <person name="Sadzewicz L."/>
            <person name="Zhao X."/>
            <person name="Boylan J."/>
            <person name="Ott S."/>
            <person name="Bowen H."/>
            <person name="Vavikolanu K."/>
            <person name="Mehta A."/>
            <person name="Aluvathingal J."/>
            <person name="Nadendla S."/>
            <person name="Lowell S."/>
            <person name="Myers T."/>
            <person name="Yan Y."/>
            <person name="Sichtig H."/>
        </authorList>
    </citation>
    <scope>NUCLEOTIDE SEQUENCE [LARGE SCALE GENOMIC DNA]</scope>
    <source>
        <strain evidence="1 3">FDAARGOS_1053</strain>
        <strain evidence="2">FDAARGOS_1191</strain>
    </source>
</reference>
<evidence type="ECO:0000313" key="3">
    <source>
        <dbReference type="Proteomes" id="UP000596145"/>
    </source>
</evidence>
<dbReference type="GeneID" id="92759364"/>
<dbReference type="Proteomes" id="UP000596145">
    <property type="component" value="Chromosome"/>
</dbReference>